<dbReference type="EMBL" id="JANJYI010000006">
    <property type="protein sequence ID" value="KAK2645977.1"/>
    <property type="molecule type" value="Genomic_DNA"/>
</dbReference>
<evidence type="ECO:0000313" key="2">
    <source>
        <dbReference type="Proteomes" id="UP001280121"/>
    </source>
</evidence>
<comment type="caution">
    <text evidence="1">The sequence shown here is derived from an EMBL/GenBank/DDBJ whole genome shotgun (WGS) entry which is preliminary data.</text>
</comment>
<keyword evidence="2" id="KW-1185">Reference proteome</keyword>
<evidence type="ECO:0000313" key="1">
    <source>
        <dbReference type="EMBL" id="KAK2645977.1"/>
    </source>
</evidence>
<protein>
    <submittedName>
        <fullName evidence="1">Uncharacterized protein</fullName>
    </submittedName>
</protein>
<sequence>MQAMQAMHTKGGYEGHEDMIRMTWSNIYQILGELIGRRDGVAALSMKIMRCCVDVTGMLTTTLGSLCTCEFSVYLLSM</sequence>
<proteinExistence type="predicted"/>
<accession>A0AAD9WXG5</accession>
<reference evidence="1" key="1">
    <citation type="journal article" date="2023" name="Plant J.">
        <title>Genome sequences and population genomics provide insights into the demographic history, inbreeding, and mutation load of two 'living fossil' tree species of Dipteronia.</title>
        <authorList>
            <person name="Feng Y."/>
            <person name="Comes H.P."/>
            <person name="Chen J."/>
            <person name="Zhu S."/>
            <person name="Lu R."/>
            <person name="Zhang X."/>
            <person name="Li P."/>
            <person name="Qiu J."/>
            <person name="Olsen K.M."/>
            <person name="Qiu Y."/>
        </authorList>
    </citation>
    <scope>NUCLEOTIDE SEQUENCE</scope>
    <source>
        <strain evidence="1">KIB01</strain>
    </source>
</reference>
<name>A0AAD9WXG5_9ROSI</name>
<gene>
    <name evidence="1" type="ORF">Ddye_021172</name>
</gene>
<feature type="non-terminal residue" evidence="1">
    <location>
        <position position="1"/>
    </location>
</feature>
<organism evidence="1 2">
    <name type="scientific">Dipteronia dyeriana</name>
    <dbReference type="NCBI Taxonomy" id="168575"/>
    <lineage>
        <taxon>Eukaryota</taxon>
        <taxon>Viridiplantae</taxon>
        <taxon>Streptophyta</taxon>
        <taxon>Embryophyta</taxon>
        <taxon>Tracheophyta</taxon>
        <taxon>Spermatophyta</taxon>
        <taxon>Magnoliopsida</taxon>
        <taxon>eudicotyledons</taxon>
        <taxon>Gunneridae</taxon>
        <taxon>Pentapetalae</taxon>
        <taxon>rosids</taxon>
        <taxon>malvids</taxon>
        <taxon>Sapindales</taxon>
        <taxon>Sapindaceae</taxon>
        <taxon>Hippocastanoideae</taxon>
        <taxon>Acereae</taxon>
        <taxon>Dipteronia</taxon>
    </lineage>
</organism>
<dbReference type="AlphaFoldDB" id="A0AAD9WXG5"/>
<dbReference type="Proteomes" id="UP001280121">
    <property type="component" value="Unassembled WGS sequence"/>
</dbReference>